<evidence type="ECO:0000313" key="3">
    <source>
        <dbReference type="EMBL" id="GID15125.1"/>
    </source>
</evidence>
<evidence type="ECO:0008006" key="5">
    <source>
        <dbReference type="Google" id="ProtNLM"/>
    </source>
</evidence>
<accession>A0A8J3NFP9</accession>
<reference evidence="3" key="1">
    <citation type="submission" date="2021-01" db="EMBL/GenBank/DDBJ databases">
        <title>Whole genome shotgun sequence of Actinocatenispora rupis NBRC 107355.</title>
        <authorList>
            <person name="Komaki H."/>
            <person name="Tamura T."/>
        </authorList>
    </citation>
    <scope>NUCLEOTIDE SEQUENCE</scope>
    <source>
        <strain evidence="3">NBRC 107355</strain>
    </source>
</reference>
<sequence>MAPRTAALFTLPLLGLGWLVGAHPTAPALPDCPAHAARPDRAPESGPPTGPHPGNACRAVPTEVRDGAPSTPAVSPPTEDATGYRHLGAMTDGTYSAVTGGLTVRDPGVRQGTHDFLATRFMARGDVSGSTRWLEAGWSENGWKDGAQHVYTYDTTTMTWSWYGQYEIHDGDRIHLALGSGATGRDGTTWRAWLWWGDRWNLLAAPTLPFGPRTQIEQYVEVYVDPARGGSYPVPAVDVDDVTVQPRPGDGFTPWRDPAVPTTTSPPYYGYCVDWRIRWSDWSARSC</sequence>
<organism evidence="3 4">
    <name type="scientific">Actinocatenispora rupis</name>
    <dbReference type="NCBI Taxonomy" id="519421"/>
    <lineage>
        <taxon>Bacteria</taxon>
        <taxon>Bacillati</taxon>
        <taxon>Actinomycetota</taxon>
        <taxon>Actinomycetes</taxon>
        <taxon>Micromonosporales</taxon>
        <taxon>Micromonosporaceae</taxon>
        <taxon>Actinocatenispora</taxon>
    </lineage>
</organism>
<dbReference type="RefSeq" id="WP_203663284.1">
    <property type="nucleotide sequence ID" value="NZ_BAAAZM010000001.1"/>
</dbReference>
<feature type="region of interest" description="Disordered" evidence="1">
    <location>
        <begin position="31"/>
        <end position="80"/>
    </location>
</feature>
<dbReference type="Proteomes" id="UP000612808">
    <property type="component" value="Unassembled WGS sequence"/>
</dbReference>
<keyword evidence="2" id="KW-0732">Signal</keyword>
<dbReference type="AlphaFoldDB" id="A0A8J3NFP9"/>
<proteinExistence type="predicted"/>
<name>A0A8J3NFP9_9ACTN</name>
<keyword evidence="4" id="KW-1185">Reference proteome</keyword>
<comment type="caution">
    <text evidence="3">The sequence shown here is derived from an EMBL/GenBank/DDBJ whole genome shotgun (WGS) entry which is preliminary data.</text>
</comment>
<dbReference type="EMBL" id="BOMB01000038">
    <property type="protein sequence ID" value="GID15125.1"/>
    <property type="molecule type" value="Genomic_DNA"/>
</dbReference>
<gene>
    <name evidence="3" type="ORF">Aru02nite_60140</name>
</gene>
<evidence type="ECO:0000256" key="2">
    <source>
        <dbReference type="SAM" id="SignalP"/>
    </source>
</evidence>
<feature type="chain" id="PRO_5038952126" description="GH16 domain-containing protein" evidence="2">
    <location>
        <begin position="23"/>
        <end position="287"/>
    </location>
</feature>
<protein>
    <recommendedName>
        <fullName evidence="5">GH16 domain-containing protein</fullName>
    </recommendedName>
</protein>
<evidence type="ECO:0000256" key="1">
    <source>
        <dbReference type="SAM" id="MobiDB-lite"/>
    </source>
</evidence>
<evidence type="ECO:0000313" key="4">
    <source>
        <dbReference type="Proteomes" id="UP000612808"/>
    </source>
</evidence>
<feature type="signal peptide" evidence="2">
    <location>
        <begin position="1"/>
        <end position="22"/>
    </location>
</feature>